<reference evidence="3" key="1">
    <citation type="journal article" date="2013" name="New Phytol.">
        <title>Comparative genomic and transcriptomic analyses reveal the hemibiotrophic stage shift of Colletotrichum fungi.</title>
        <authorList>
            <person name="Gan P."/>
            <person name="Ikeda K."/>
            <person name="Irieda H."/>
            <person name="Narusaka M."/>
            <person name="O'Connell R.J."/>
            <person name="Narusaka Y."/>
            <person name="Takano Y."/>
            <person name="Kubo Y."/>
            <person name="Shirasu K."/>
        </authorList>
    </citation>
    <scope>NUCLEOTIDE SEQUENCE [LARGE SCALE GENOMIC DNA]</scope>
    <source>
        <strain evidence="3">104-T / ATCC 96160 / CBS 514.97 / LARS 414 / MAFF 240422</strain>
    </source>
</reference>
<proteinExistence type="predicted"/>
<accession>A0A484FGD6</accession>
<dbReference type="GO" id="GO:0001080">
    <property type="term" value="P:nitrogen catabolite activation of transcription from RNA polymerase II promoter"/>
    <property type="evidence" value="ECO:0007669"/>
    <property type="project" value="TreeGrafter"/>
</dbReference>
<dbReference type="OrthoDB" id="408631at2759"/>
<protein>
    <submittedName>
        <fullName evidence="2">Uncharacterized protein</fullName>
    </submittedName>
</protein>
<evidence type="ECO:0000313" key="2">
    <source>
        <dbReference type="EMBL" id="TDZ16686.1"/>
    </source>
</evidence>
<dbReference type="InterPro" id="IPR050797">
    <property type="entry name" value="Carb_Metab_Trans_Reg"/>
</dbReference>
<dbReference type="EMBL" id="AMCV02000033">
    <property type="protein sequence ID" value="TDZ16686.1"/>
    <property type="molecule type" value="Genomic_DNA"/>
</dbReference>
<comment type="caution">
    <text evidence="2">The sequence shown here is derived from an EMBL/GenBank/DDBJ whole genome shotgun (WGS) entry which is preliminary data.</text>
</comment>
<dbReference type="AlphaFoldDB" id="A0A484FGD6"/>
<dbReference type="STRING" id="1213857.A0A484FGD6"/>
<sequence length="509" mass="56779">MSSPSLVLQNITREQFSGESPMQFVGDFNFDTTASEFEAMFRSPRPPATPSAASLKTAAGSVADADFATDANPQFMGLTSDMDPLLLSHYRFDERGMFGFKELAIHSLQDAPVPHHFLVSKQSLFCRRREEAGLDIHRIEVQQQLEEVISPDMGARLVKLFFKFVQPRWPIMSETQILDTSSAAAYLLAAVYAVSLPFAVHDDKLSVDVAYDKPPYPALSRIISSYLEHETHSPSISVAQTLLLLVLRPSSDPMVADASYSLGRPPFIHSDNWSVTSLDRGDFADAGLQQRHQDQLIDYSRTTEVLDSILSKLYSLRAISKLSAHPAETLAITQPLLGDIDNNIDDSESISAFLHLSRYYVQLMVLRAELRPWLTHKPMSDHRTEALTSIDPQSTRENVKICTSALSEAIRNLSPDADVAFRPAWSQFMFSSICFTLMTMAVTSPTPEEASAWISDLQATRRVLRLKAASFPFLRLGLLRIDALFWRGITNVLHLKPHVAEAFRAAESS</sequence>
<name>A0A484FGD6_COLOR</name>
<dbReference type="PANTHER" id="PTHR31668:SF4">
    <property type="entry name" value="TRANSCRIPTIONAL ACTIVATOR PROTEIN DAL81"/>
    <property type="match status" value="1"/>
</dbReference>
<evidence type="ECO:0000313" key="3">
    <source>
        <dbReference type="Proteomes" id="UP000014480"/>
    </source>
</evidence>
<evidence type="ECO:0000256" key="1">
    <source>
        <dbReference type="ARBA" id="ARBA00023242"/>
    </source>
</evidence>
<dbReference type="GO" id="GO:0005634">
    <property type="term" value="C:nucleus"/>
    <property type="evidence" value="ECO:0007669"/>
    <property type="project" value="TreeGrafter"/>
</dbReference>
<keyword evidence="1" id="KW-0539">Nucleus</keyword>
<dbReference type="CDD" id="cd12148">
    <property type="entry name" value="fungal_TF_MHR"/>
    <property type="match status" value="1"/>
</dbReference>
<keyword evidence="3" id="KW-1185">Reference proteome</keyword>
<organism evidence="2 3">
    <name type="scientific">Colletotrichum orbiculare (strain 104-T / ATCC 96160 / CBS 514.97 / LARS 414 / MAFF 240422)</name>
    <name type="common">Cucumber anthracnose fungus</name>
    <name type="synonym">Colletotrichum lagenarium</name>
    <dbReference type="NCBI Taxonomy" id="1213857"/>
    <lineage>
        <taxon>Eukaryota</taxon>
        <taxon>Fungi</taxon>
        <taxon>Dikarya</taxon>
        <taxon>Ascomycota</taxon>
        <taxon>Pezizomycotina</taxon>
        <taxon>Sordariomycetes</taxon>
        <taxon>Hypocreomycetidae</taxon>
        <taxon>Glomerellales</taxon>
        <taxon>Glomerellaceae</taxon>
        <taxon>Colletotrichum</taxon>
        <taxon>Colletotrichum orbiculare species complex</taxon>
    </lineage>
</organism>
<dbReference type="Proteomes" id="UP000014480">
    <property type="component" value="Unassembled WGS sequence"/>
</dbReference>
<reference evidence="3" key="2">
    <citation type="journal article" date="2019" name="Mol. Plant Microbe Interact.">
        <title>Genome sequence resources for four phytopathogenic fungi from the Colletotrichum orbiculare species complex.</title>
        <authorList>
            <person name="Gan P."/>
            <person name="Tsushima A."/>
            <person name="Narusaka M."/>
            <person name="Narusaka Y."/>
            <person name="Takano Y."/>
            <person name="Kubo Y."/>
            <person name="Shirasu K."/>
        </authorList>
    </citation>
    <scope>GENOME REANNOTATION</scope>
    <source>
        <strain evidence="3">104-T / ATCC 96160 / CBS 514.97 / LARS 414 / MAFF 240422</strain>
    </source>
</reference>
<gene>
    <name evidence="2" type="ORF">Cob_v010284</name>
</gene>
<dbReference type="PANTHER" id="PTHR31668">
    <property type="entry name" value="GLUCOSE TRANSPORT TRANSCRIPTION REGULATOR RGT1-RELATED-RELATED"/>
    <property type="match status" value="1"/>
</dbReference>